<protein>
    <recommendedName>
        <fullName evidence="4">O-antigen ligase domain-containing protein</fullName>
    </recommendedName>
</protein>
<reference evidence="2" key="1">
    <citation type="submission" date="2018-10" db="EMBL/GenBank/DDBJ databases">
        <title>Schaedlerella arabinophila gen. nov. sp. nov., isolated from the mouse intestinal tract and comparative analysis with the genome of the closely related altered Schaedler flora strain ASF502.</title>
        <authorList>
            <person name="Miyake S."/>
            <person name="Soh M."/>
            <person name="Seedorf H."/>
        </authorList>
    </citation>
    <scope>NUCLEOTIDE SEQUENCE [LARGE SCALE GENOMIC DNA]</scope>
    <source>
        <strain evidence="2">DSM 106076</strain>
    </source>
</reference>
<feature type="transmembrane region" description="Helical" evidence="1">
    <location>
        <begin position="179"/>
        <end position="212"/>
    </location>
</feature>
<organism evidence="2 3">
    <name type="scientific">Schaedlerella arabinosiphila</name>
    <dbReference type="NCBI Taxonomy" id="2044587"/>
    <lineage>
        <taxon>Bacteria</taxon>
        <taxon>Bacillati</taxon>
        <taxon>Bacillota</taxon>
        <taxon>Clostridia</taxon>
        <taxon>Lachnospirales</taxon>
        <taxon>Lachnospiraceae</taxon>
        <taxon>Schaedlerella</taxon>
    </lineage>
</organism>
<evidence type="ECO:0000313" key="2">
    <source>
        <dbReference type="EMBL" id="RRK32628.1"/>
    </source>
</evidence>
<dbReference type="EMBL" id="RHJS01000002">
    <property type="protein sequence ID" value="RRK32628.1"/>
    <property type="molecule type" value="Genomic_DNA"/>
</dbReference>
<name>A0A426DIQ1_9FIRM</name>
<proteinExistence type="predicted"/>
<feature type="transmembrane region" description="Helical" evidence="1">
    <location>
        <begin position="57"/>
        <end position="76"/>
    </location>
</feature>
<feature type="transmembrane region" description="Helical" evidence="1">
    <location>
        <begin position="224"/>
        <end position="248"/>
    </location>
</feature>
<keyword evidence="1" id="KW-0812">Transmembrane</keyword>
<dbReference type="RefSeq" id="WP_125128087.1">
    <property type="nucleotide sequence ID" value="NZ_RHJS01000002.1"/>
</dbReference>
<feature type="transmembrane region" description="Helical" evidence="1">
    <location>
        <begin position="12"/>
        <end position="45"/>
    </location>
</feature>
<gene>
    <name evidence="2" type="ORF">EBB54_15640</name>
</gene>
<feature type="transmembrane region" description="Helical" evidence="1">
    <location>
        <begin position="347"/>
        <end position="365"/>
    </location>
</feature>
<feature type="transmembrane region" description="Helical" evidence="1">
    <location>
        <begin position="116"/>
        <end position="138"/>
    </location>
</feature>
<evidence type="ECO:0008006" key="4">
    <source>
        <dbReference type="Google" id="ProtNLM"/>
    </source>
</evidence>
<dbReference type="Proteomes" id="UP000274920">
    <property type="component" value="Unassembled WGS sequence"/>
</dbReference>
<comment type="caution">
    <text evidence="2">The sequence shown here is derived from an EMBL/GenBank/DDBJ whole genome shotgun (WGS) entry which is preliminary data.</text>
</comment>
<evidence type="ECO:0000256" key="1">
    <source>
        <dbReference type="SAM" id="Phobius"/>
    </source>
</evidence>
<evidence type="ECO:0000313" key="3">
    <source>
        <dbReference type="Proteomes" id="UP000274920"/>
    </source>
</evidence>
<sequence>MNYNKCVSQNEYWWIAIGLSILFIITPMFYSTGIIILIFSITSILVVGFRTNKEIRLEILLIISLIVMLSITENAFSGNERWKLPLVSSCMLIAFRQIQLNREAKTVNKLSISVKVIVNLLFYTIWIWGMYEIIRFIVVSLGNWEQRRVLYLYPFDMHYVDFTFMLIFIFNFGVKTKHFFTTLVFTLISIAVFPARMYTFYIVFFCLIYFFHKKIKKYLKLIQLNNYFVLILIFAISVTILAILWTLILTNIFKVNATHQGYFDDSNQMRFMTVVYALQVISKYRPVFTGFPSISWLQYSELIQSPFATNNGPHNSYILMILYYGIVFSLIYWYMMSRIFNKASSRINDSIIISYLLCAGILHLTLEGYRLFFILSILMIPDDFGFIIHRPKKIRYIFRYRVRKNDERGITTI</sequence>
<keyword evidence="1" id="KW-1133">Transmembrane helix</keyword>
<dbReference type="AlphaFoldDB" id="A0A426DIQ1"/>
<accession>A0A426DIQ1</accession>
<keyword evidence="3" id="KW-1185">Reference proteome</keyword>
<feature type="transmembrane region" description="Helical" evidence="1">
    <location>
        <begin position="371"/>
        <end position="389"/>
    </location>
</feature>
<feature type="transmembrane region" description="Helical" evidence="1">
    <location>
        <begin position="317"/>
        <end position="335"/>
    </location>
</feature>
<feature type="transmembrane region" description="Helical" evidence="1">
    <location>
        <begin position="150"/>
        <end position="173"/>
    </location>
</feature>
<keyword evidence="1" id="KW-0472">Membrane</keyword>